<keyword evidence="5" id="KW-1185">Reference proteome</keyword>
<keyword evidence="2" id="KW-1133">Transmembrane helix</keyword>
<keyword evidence="2" id="KW-0812">Transmembrane</keyword>
<feature type="region of interest" description="Disordered" evidence="1">
    <location>
        <begin position="204"/>
        <end position="244"/>
    </location>
</feature>
<feature type="compositionally biased region" description="Basic residues" evidence="1">
    <location>
        <begin position="138"/>
        <end position="147"/>
    </location>
</feature>
<dbReference type="RefSeq" id="WP_153345495.1">
    <property type="nucleotide sequence ID" value="NZ_WEGI01000010.1"/>
</dbReference>
<feature type="compositionally biased region" description="Acidic residues" evidence="1">
    <location>
        <begin position="102"/>
        <end position="118"/>
    </location>
</feature>
<dbReference type="Proteomes" id="UP000431401">
    <property type="component" value="Unassembled WGS sequence"/>
</dbReference>
<evidence type="ECO:0000313" key="4">
    <source>
        <dbReference type="EMBL" id="MQY28995.1"/>
    </source>
</evidence>
<feature type="transmembrane region" description="Helical" evidence="2">
    <location>
        <begin position="174"/>
        <end position="195"/>
    </location>
</feature>
<organism evidence="4 5">
    <name type="scientific">Nocardia aurantia</name>
    <dbReference type="NCBI Taxonomy" id="2585199"/>
    <lineage>
        <taxon>Bacteria</taxon>
        <taxon>Bacillati</taxon>
        <taxon>Actinomycetota</taxon>
        <taxon>Actinomycetes</taxon>
        <taxon>Mycobacteriales</taxon>
        <taxon>Nocardiaceae</taxon>
        <taxon>Nocardia</taxon>
    </lineage>
</organism>
<evidence type="ECO:0000256" key="1">
    <source>
        <dbReference type="SAM" id="MobiDB-lite"/>
    </source>
</evidence>
<evidence type="ECO:0000259" key="3">
    <source>
        <dbReference type="Pfam" id="PF26527"/>
    </source>
</evidence>
<feature type="compositionally biased region" description="Low complexity" evidence="1">
    <location>
        <begin position="128"/>
        <end position="137"/>
    </location>
</feature>
<protein>
    <recommendedName>
        <fullName evidence="3">DUF8176 domain-containing protein</fullName>
    </recommendedName>
</protein>
<keyword evidence="2" id="KW-0472">Membrane</keyword>
<dbReference type="InterPro" id="IPR058489">
    <property type="entry name" value="DUF8176"/>
</dbReference>
<gene>
    <name evidence="4" type="ORF">NRB56_45840</name>
</gene>
<dbReference type="OrthoDB" id="4382015at2"/>
<name>A0A7K0DT99_9NOCA</name>
<feature type="compositionally biased region" description="Low complexity" evidence="1">
    <location>
        <begin position="204"/>
        <end position="218"/>
    </location>
</feature>
<feature type="region of interest" description="Disordered" evidence="1">
    <location>
        <begin position="13"/>
        <end position="67"/>
    </location>
</feature>
<evidence type="ECO:0000313" key="5">
    <source>
        <dbReference type="Proteomes" id="UP000431401"/>
    </source>
</evidence>
<sequence>MLKSYKDLRRWYPAMEPPTGAARAAGRSERTAPPVPVVADDGAPRFPHYIRDTEPEPFDVPFPDQPVGRRSEFVGGWADWVVERDEDDDDRPGADLVPLWRDDEDDQDDEEDTADGDDAAARAEASARADAAAVRRTSNARRRRGARGRREGPGAATAPRTLRDHVRPKRSRRLLTGAVAVVLLGALGGAAVYVVQSGRVLARSSGPAAPAAGSPAGAETAGDCPTEQRPTVMRGTEPGGTDTGPDAIMWFQHSYYVERSAERAWRVVAPGAAVSPAAVIQRGIDSVPAGTGYCVWVVTLDAAKYSVQVTERRPGAAPTTYDKQTVTTTVVDGRTLITGITAG</sequence>
<comment type="caution">
    <text evidence="4">The sequence shown here is derived from an EMBL/GenBank/DDBJ whole genome shotgun (WGS) entry which is preliminary data.</text>
</comment>
<proteinExistence type="predicted"/>
<dbReference type="AlphaFoldDB" id="A0A7K0DT99"/>
<dbReference type="Pfam" id="PF26527">
    <property type="entry name" value="DUF8176"/>
    <property type="match status" value="1"/>
</dbReference>
<evidence type="ECO:0000256" key="2">
    <source>
        <dbReference type="SAM" id="Phobius"/>
    </source>
</evidence>
<dbReference type="EMBL" id="WEGI01000010">
    <property type="protein sequence ID" value="MQY28995.1"/>
    <property type="molecule type" value="Genomic_DNA"/>
</dbReference>
<reference evidence="4 5" key="1">
    <citation type="submission" date="2019-10" db="EMBL/GenBank/DDBJ databases">
        <title>Nocardia macrotermitis sp. nov. and Nocardia aurantia sp. nov., isolated from the gut of fungus growing-termite Macrotermes natalensis.</title>
        <authorList>
            <person name="Benndorf R."/>
            <person name="Schwitalla J."/>
            <person name="Martin K."/>
            <person name="De Beer W."/>
            <person name="Kaster A.-K."/>
            <person name="Vollmers J."/>
            <person name="Poulsen M."/>
            <person name="Beemelmanns C."/>
        </authorList>
    </citation>
    <scope>NUCLEOTIDE SEQUENCE [LARGE SCALE GENOMIC DNA]</scope>
    <source>
        <strain evidence="4 5">RB56</strain>
    </source>
</reference>
<accession>A0A7K0DT99</accession>
<feature type="domain" description="DUF8176" evidence="3">
    <location>
        <begin position="222"/>
        <end position="341"/>
    </location>
</feature>
<feature type="region of interest" description="Disordered" evidence="1">
    <location>
        <begin position="84"/>
        <end position="169"/>
    </location>
</feature>